<keyword evidence="4 5" id="KW-0732">Signal</keyword>
<comment type="caution">
    <text evidence="7">The sequence shown here is derived from an EMBL/GenBank/DDBJ whole genome shotgun (WGS) entry which is preliminary data.</text>
</comment>
<evidence type="ECO:0000256" key="1">
    <source>
        <dbReference type="ARBA" id="ARBA00004196"/>
    </source>
</evidence>
<comment type="similarity">
    <text evidence="2">Belongs to the bacterial solute-binding protein 5 family.</text>
</comment>
<feature type="chain" id="PRO_5039039761" evidence="5">
    <location>
        <begin position="22"/>
        <end position="582"/>
    </location>
</feature>
<dbReference type="Gene3D" id="3.90.76.10">
    <property type="entry name" value="Dipeptide-binding Protein, Domain 1"/>
    <property type="match status" value="1"/>
</dbReference>
<evidence type="ECO:0000256" key="3">
    <source>
        <dbReference type="ARBA" id="ARBA00022448"/>
    </source>
</evidence>
<dbReference type="PANTHER" id="PTHR30290">
    <property type="entry name" value="PERIPLASMIC BINDING COMPONENT OF ABC TRANSPORTER"/>
    <property type="match status" value="1"/>
</dbReference>
<dbReference type="Pfam" id="PF00496">
    <property type="entry name" value="SBP_bac_5"/>
    <property type="match status" value="1"/>
</dbReference>
<organism evidence="7 8">
    <name type="scientific">Candidatus Caccovicinus merdipullorum</name>
    <dbReference type="NCBI Taxonomy" id="2840724"/>
    <lineage>
        <taxon>Bacteria</taxon>
        <taxon>Bacillati</taxon>
        <taxon>Bacillota</taxon>
        <taxon>Clostridia</taxon>
        <taxon>Eubacteriales</taxon>
        <taxon>Candidatus Caccovicinus</taxon>
    </lineage>
</organism>
<dbReference type="PANTHER" id="PTHR30290:SF79">
    <property type="entry name" value="DIPEPTIDE-BINDING PROTEIN DPPE"/>
    <property type="match status" value="1"/>
</dbReference>
<dbReference type="GO" id="GO:1904680">
    <property type="term" value="F:peptide transmembrane transporter activity"/>
    <property type="evidence" value="ECO:0007669"/>
    <property type="project" value="TreeGrafter"/>
</dbReference>
<dbReference type="CDD" id="cd08504">
    <property type="entry name" value="PBP2_OppA"/>
    <property type="match status" value="1"/>
</dbReference>
<gene>
    <name evidence="7" type="ORF">IAB60_04745</name>
</gene>
<dbReference type="AlphaFoldDB" id="A0A9D1GHT8"/>
<evidence type="ECO:0000313" key="7">
    <source>
        <dbReference type="EMBL" id="HIT41405.1"/>
    </source>
</evidence>
<dbReference type="InterPro" id="IPR030678">
    <property type="entry name" value="Peptide/Ni-bd"/>
</dbReference>
<feature type="domain" description="Solute-binding protein family 5" evidence="6">
    <location>
        <begin position="114"/>
        <end position="504"/>
    </location>
</feature>
<evidence type="ECO:0000256" key="5">
    <source>
        <dbReference type="SAM" id="SignalP"/>
    </source>
</evidence>
<evidence type="ECO:0000313" key="8">
    <source>
        <dbReference type="Proteomes" id="UP000886860"/>
    </source>
</evidence>
<name>A0A9D1GHT8_9FIRM</name>
<dbReference type="Proteomes" id="UP000886860">
    <property type="component" value="Unassembled WGS sequence"/>
</dbReference>
<dbReference type="PIRSF" id="PIRSF002741">
    <property type="entry name" value="MppA"/>
    <property type="match status" value="1"/>
</dbReference>
<evidence type="ECO:0000259" key="6">
    <source>
        <dbReference type="Pfam" id="PF00496"/>
    </source>
</evidence>
<dbReference type="FunFam" id="3.10.105.10:FF:000001">
    <property type="entry name" value="Oligopeptide ABC transporter, oligopeptide-binding protein"/>
    <property type="match status" value="1"/>
</dbReference>
<proteinExistence type="inferred from homology"/>
<reference evidence="7" key="1">
    <citation type="submission" date="2020-10" db="EMBL/GenBank/DDBJ databases">
        <authorList>
            <person name="Gilroy R."/>
        </authorList>
    </citation>
    <scope>NUCLEOTIDE SEQUENCE</scope>
    <source>
        <strain evidence="7">CHK123-3438</strain>
    </source>
</reference>
<evidence type="ECO:0000256" key="2">
    <source>
        <dbReference type="ARBA" id="ARBA00005695"/>
    </source>
</evidence>
<evidence type="ECO:0000256" key="4">
    <source>
        <dbReference type="ARBA" id="ARBA00022729"/>
    </source>
</evidence>
<reference evidence="7" key="2">
    <citation type="journal article" date="2021" name="PeerJ">
        <title>Extensive microbial diversity within the chicken gut microbiome revealed by metagenomics and culture.</title>
        <authorList>
            <person name="Gilroy R."/>
            <person name="Ravi A."/>
            <person name="Getino M."/>
            <person name="Pursley I."/>
            <person name="Horton D.L."/>
            <person name="Alikhan N.F."/>
            <person name="Baker D."/>
            <person name="Gharbi K."/>
            <person name="Hall N."/>
            <person name="Watson M."/>
            <person name="Adriaenssens E.M."/>
            <person name="Foster-Nyarko E."/>
            <person name="Jarju S."/>
            <person name="Secka A."/>
            <person name="Antonio M."/>
            <person name="Oren A."/>
            <person name="Chaudhuri R.R."/>
            <person name="La Ragione R."/>
            <person name="Hildebrand F."/>
            <person name="Pallen M.J."/>
        </authorList>
    </citation>
    <scope>NUCLEOTIDE SEQUENCE</scope>
    <source>
        <strain evidence="7">CHK123-3438</strain>
    </source>
</reference>
<dbReference type="InterPro" id="IPR000914">
    <property type="entry name" value="SBP_5_dom"/>
</dbReference>
<dbReference type="SUPFAM" id="SSF53850">
    <property type="entry name" value="Periplasmic binding protein-like II"/>
    <property type="match status" value="1"/>
</dbReference>
<dbReference type="GO" id="GO:0043190">
    <property type="term" value="C:ATP-binding cassette (ABC) transporter complex"/>
    <property type="evidence" value="ECO:0007669"/>
    <property type="project" value="InterPro"/>
</dbReference>
<dbReference type="GO" id="GO:0030288">
    <property type="term" value="C:outer membrane-bounded periplasmic space"/>
    <property type="evidence" value="ECO:0007669"/>
    <property type="project" value="UniProtKB-ARBA"/>
</dbReference>
<dbReference type="PROSITE" id="PS51257">
    <property type="entry name" value="PROKAR_LIPOPROTEIN"/>
    <property type="match status" value="1"/>
</dbReference>
<dbReference type="FunFam" id="3.90.76.10:FF:000001">
    <property type="entry name" value="Oligopeptide ABC transporter substrate-binding protein"/>
    <property type="match status" value="1"/>
</dbReference>
<sequence length="582" mass="64023">MRKAKKLVSLALSSAMVLSLAACGGSSTETTAASEAAETTAATEAAESTEETTAAEAEAESSDGFNLAVCLASEPQTIDPALNSAVDGAIMINHMFEGLVKWVDDGEGNAVTAPGQAESWEKVVNDDGTVTYTFTLRDGIKWSDGQPVTAADFEYTWKRLANPETAADYCYMIDMVQGYADVASGAADPDTLGIKAIDDKTLEVVLSYDCPYFEEIMAFPATFPVRQDMVEGNEQWTYDPATYIGNGPYKMAEWSHNAYILAEKNENYYDYENLGPDTIRFTLLDDANAMLTAYNSGELDFIENFPTDEMANYLASGEITVADYLGIYYVCFNTEDEVFSDPLIREAFSLAIDRNYIVENVSQAGEVPATAYVPSGVNDAAGPSGDDFRTVGGDYYSVAAEDYEANCEKARELLAEAGYPNGEGFPTVEYTYNTDDKHKAIAEALQNMWQEVLGVTVTLSNQDWNVFLESRKQGDYQIARNGWIADYNDPCSFLDMWYTDGGNNDAQYSNPEYDAQIDAAKATSNQEERMAAFHAAEDILIEQDSVLAPIYFYTQPYMLADDIQGMYYTPLGYFFFGYTSQG</sequence>
<dbReference type="Gene3D" id="3.10.105.10">
    <property type="entry name" value="Dipeptide-binding Protein, Domain 3"/>
    <property type="match status" value="1"/>
</dbReference>
<dbReference type="EMBL" id="DVKS01000075">
    <property type="protein sequence ID" value="HIT41405.1"/>
    <property type="molecule type" value="Genomic_DNA"/>
</dbReference>
<feature type="signal peptide" evidence="5">
    <location>
        <begin position="1"/>
        <end position="21"/>
    </location>
</feature>
<accession>A0A9D1GHT8</accession>
<dbReference type="Gene3D" id="3.40.190.10">
    <property type="entry name" value="Periplasmic binding protein-like II"/>
    <property type="match status" value="1"/>
</dbReference>
<keyword evidence="3" id="KW-0813">Transport</keyword>
<protein>
    <submittedName>
        <fullName evidence="7">Peptide ABC transporter substrate-binding protein</fullName>
    </submittedName>
</protein>
<comment type="subcellular location">
    <subcellularLocation>
        <location evidence="1">Cell envelope</location>
    </subcellularLocation>
</comment>
<dbReference type="InterPro" id="IPR039424">
    <property type="entry name" value="SBP_5"/>
</dbReference>
<dbReference type="GO" id="GO:0015833">
    <property type="term" value="P:peptide transport"/>
    <property type="evidence" value="ECO:0007669"/>
    <property type="project" value="TreeGrafter"/>
</dbReference>